<feature type="domain" description="Cdc23" evidence="9">
    <location>
        <begin position="11"/>
        <end position="259"/>
    </location>
</feature>
<evidence type="ECO:0000256" key="6">
    <source>
        <dbReference type="ARBA" id="ARBA00023306"/>
    </source>
</evidence>
<protein>
    <recommendedName>
        <fullName evidence="9">Cdc23 domain-containing protein</fullName>
    </recommendedName>
</protein>
<evidence type="ECO:0000259" key="9">
    <source>
        <dbReference type="Pfam" id="PF04049"/>
    </source>
</evidence>
<evidence type="ECO:0000256" key="8">
    <source>
        <dbReference type="SAM" id="MobiDB-lite"/>
    </source>
</evidence>
<dbReference type="RefSeq" id="XP_014569940.1">
    <property type="nucleotide sequence ID" value="XM_014714454.1"/>
</dbReference>
<dbReference type="Proteomes" id="UP000009131">
    <property type="component" value="Unassembled WGS sequence"/>
</dbReference>
<keyword evidence="3" id="KW-0498">Mitosis</keyword>
<dbReference type="Pfam" id="PF04049">
    <property type="entry name" value="ANAPC8"/>
    <property type="match status" value="1"/>
</dbReference>
<feature type="compositionally biased region" description="Basic and acidic residues" evidence="8">
    <location>
        <begin position="542"/>
        <end position="551"/>
    </location>
</feature>
<gene>
    <name evidence="10" type="primary">Mo02074</name>
    <name evidence="10" type="ORF">E5Q_02074</name>
</gene>
<feature type="repeat" description="TPR" evidence="7">
    <location>
        <begin position="354"/>
        <end position="387"/>
    </location>
</feature>
<evidence type="ECO:0000313" key="10">
    <source>
        <dbReference type="EMBL" id="GAA95420.1"/>
    </source>
</evidence>
<dbReference type="GO" id="GO:0016567">
    <property type="term" value="P:protein ubiquitination"/>
    <property type="evidence" value="ECO:0007669"/>
    <property type="project" value="TreeGrafter"/>
</dbReference>
<organism evidence="10 11">
    <name type="scientific">Mixia osmundae (strain CBS 9802 / IAM 14324 / JCM 22182 / KY 12970)</name>
    <dbReference type="NCBI Taxonomy" id="764103"/>
    <lineage>
        <taxon>Eukaryota</taxon>
        <taxon>Fungi</taxon>
        <taxon>Dikarya</taxon>
        <taxon>Basidiomycota</taxon>
        <taxon>Pucciniomycotina</taxon>
        <taxon>Mixiomycetes</taxon>
        <taxon>Mixiales</taxon>
        <taxon>Mixiaceae</taxon>
        <taxon>Mixia</taxon>
    </lineage>
</organism>
<dbReference type="FunCoup" id="G7DXW0">
    <property type="interactions" value="276"/>
</dbReference>
<dbReference type="GO" id="GO:0005680">
    <property type="term" value="C:anaphase-promoting complex"/>
    <property type="evidence" value="ECO:0007669"/>
    <property type="project" value="InterPro"/>
</dbReference>
<keyword evidence="11" id="KW-1185">Reference proteome</keyword>
<dbReference type="InterPro" id="IPR011990">
    <property type="entry name" value="TPR-like_helical_dom_sf"/>
</dbReference>
<dbReference type="GO" id="GO:0051301">
    <property type="term" value="P:cell division"/>
    <property type="evidence" value="ECO:0007669"/>
    <property type="project" value="UniProtKB-KW"/>
</dbReference>
<dbReference type="STRING" id="764103.G7DXW0"/>
<dbReference type="EMBL" id="BABT02000062">
    <property type="protein sequence ID" value="GAA95420.1"/>
    <property type="molecule type" value="Genomic_DNA"/>
</dbReference>
<accession>G7DXW0</accession>
<evidence type="ECO:0000256" key="5">
    <source>
        <dbReference type="ARBA" id="ARBA00022803"/>
    </source>
</evidence>
<dbReference type="Gene3D" id="1.25.40.10">
    <property type="entry name" value="Tetratricopeptide repeat domain"/>
    <property type="match status" value="2"/>
</dbReference>
<keyword evidence="1" id="KW-0132">Cell division</keyword>
<dbReference type="OMA" id="ERCLYHS"/>
<keyword evidence="6" id="KW-0131">Cell cycle</keyword>
<evidence type="ECO:0000256" key="7">
    <source>
        <dbReference type="PROSITE-ProRule" id="PRU00339"/>
    </source>
</evidence>
<evidence type="ECO:0000313" key="11">
    <source>
        <dbReference type="Proteomes" id="UP000009131"/>
    </source>
</evidence>
<evidence type="ECO:0000256" key="1">
    <source>
        <dbReference type="ARBA" id="ARBA00022618"/>
    </source>
</evidence>
<dbReference type="PANTHER" id="PTHR12558:SF10">
    <property type="entry name" value="CELL DIVISION CYCLE PROTEIN 23 HOMOLOG"/>
    <property type="match status" value="1"/>
</dbReference>
<dbReference type="InParanoid" id="G7DXW0"/>
<keyword evidence="5 7" id="KW-0802">TPR repeat</keyword>
<dbReference type="SUPFAM" id="SSF48452">
    <property type="entry name" value="TPR-like"/>
    <property type="match status" value="3"/>
</dbReference>
<feature type="region of interest" description="Disordered" evidence="8">
    <location>
        <begin position="539"/>
        <end position="560"/>
    </location>
</feature>
<sequence>MEPDSHPTIARRRLRQAHKDLTRRGLLIAAKWSAELVCSVREESQDDLAALQASETAARSDRFDDAGSSSQRVDEEDDVYTLAMSHFNTKSFDKTADLLQHRTDRVARFLGLYAKYLSCERQAQERAGPILGPRDRGAVSPDFVDLLKQLKGEEDAFLLYLKALVLARLGHRVEAMAALIHSGNLYPYNWSCWLKLAQLLEHAEEWEALHRRLPISFMSRIFALHAMLELHSATDQLHGSTLELLELFPTSLHIKSQQALMAYHLREFEEAERLFEEIYEQDPHRVEDIDTYSNILYVMDKRSTLSVLAAKFTSLDRNRPETCCLVGNYYSLRGEHEKALMHFRRALELDRGYLSAWTLMGHEFVELKNSHAAVAAYRRAVDVNRKDYRAWYGLGQTYELLKMPHYSLVYYQKATALRPYDSRMWSALAGTYDTLNRPDEAIKCYKRAAISAEPSEIAQLYRLAELYQEKDLSVAWQYHRRVVEVATRAELPISEYSASCTWLAVTLLEKIKAEGARLDQASEADLQYVEELLQRVLAGSGQEREDAKELLKQTGALRQS</sequence>
<dbReference type="SMART" id="SM00028">
    <property type="entry name" value="TPR"/>
    <property type="match status" value="6"/>
</dbReference>
<keyword evidence="4" id="KW-0833">Ubl conjugation pathway</keyword>
<comment type="caution">
    <text evidence="10">The sequence shown here is derived from an EMBL/GenBank/DDBJ whole genome shotgun (WGS) entry which is preliminary data.</text>
</comment>
<feature type="repeat" description="TPR" evidence="7">
    <location>
        <begin position="320"/>
        <end position="353"/>
    </location>
</feature>
<dbReference type="OrthoDB" id="10262026at2759"/>
<name>G7DXW0_MIXOS</name>
<evidence type="ECO:0000256" key="3">
    <source>
        <dbReference type="ARBA" id="ARBA00022776"/>
    </source>
</evidence>
<dbReference type="GO" id="GO:0045842">
    <property type="term" value="P:positive regulation of mitotic metaphase/anaphase transition"/>
    <property type="evidence" value="ECO:0007669"/>
    <property type="project" value="TreeGrafter"/>
</dbReference>
<feature type="repeat" description="TPR" evidence="7">
    <location>
        <begin position="388"/>
        <end position="421"/>
    </location>
</feature>
<dbReference type="InterPro" id="IPR019734">
    <property type="entry name" value="TPR_rpt"/>
</dbReference>
<dbReference type="GO" id="GO:0031145">
    <property type="term" value="P:anaphase-promoting complex-dependent catabolic process"/>
    <property type="evidence" value="ECO:0007669"/>
    <property type="project" value="TreeGrafter"/>
</dbReference>
<evidence type="ECO:0000256" key="2">
    <source>
        <dbReference type="ARBA" id="ARBA00022737"/>
    </source>
</evidence>
<dbReference type="Pfam" id="PF13432">
    <property type="entry name" value="TPR_16"/>
    <property type="match status" value="1"/>
</dbReference>
<dbReference type="PANTHER" id="PTHR12558">
    <property type="entry name" value="CELL DIVISION CYCLE 16,23,27"/>
    <property type="match status" value="1"/>
</dbReference>
<dbReference type="eggNOG" id="KOG1155">
    <property type="taxonomic scope" value="Eukaryota"/>
</dbReference>
<keyword evidence="2" id="KW-0677">Repeat</keyword>
<dbReference type="HOGENOM" id="CLU_018320_2_1_1"/>
<evidence type="ECO:0000256" key="4">
    <source>
        <dbReference type="ARBA" id="ARBA00022786"/>
    </source>
</evidence>
<dbReference type="AlphaFoldDB" id="G7DXW0"/>
<proteinExistence type="predicted"/>
<dbReference type="Pfam" id="PF13181">
    <property type="entry name" value="TPR_8"/>
    <property type="match status" value="2"/>
</dbReference>
<dbReference type="PROSITE" id="PS50005">
    <property type="entry name" value="TPR"/>
    <property type="match status" value="3"/>
</dbReference>
<dbReference type="InterPro" id="IPR007192">
    <property type="entry name" value="APC8"/>
</dbReference>
<reference evidence="10 11" key="2">
    <citation type="journal article" date="2012" name="Open Biol.">
        <title>Characteristics of nucleosomes and linker DNA regions on the genome of the basidiomycete Mixia osmundae revealed by mono- and dinucleosome mapping.</title>
        <authorList>
            <person name="Nishida H."/>
            <person name="Kondo S."/>
            <person name="Matsumoto T."/>
            <person name="Suzuki Y."/>
            <person name="Yoshikawa H."/>
            <person name="Taylor T.D."/>
            <person name="Sugiyama J."/>
        </authorList>
    </citation>
    <scope>NUCLEOTIDE SEQUENCE [LARGE SCALE GENOMIC DNA]</scope>
    <source>
        <strain evidence="11">CBS 9802 / IAM 14324 / JCM 22182 / KY 12970</strain>
    </source>
</reference>
<reference evidence="10 11" key="1">
    <citation type="journal article" date="2011" name="J. Gen. Appl. Microbiol.">
        <title>Draft genome sequencing of the enigmatic basidiomycete Mixia osmundae.</title>
        <authorList>
            <person name="Nishida H."/>
            <person name="Nagatsuka Y."/>
            <person name="Sugiyama J."/>
        </authorList>
    </citation>
    <scope>NUCLEOTIDE SEQUENCE [LARGE SCALE GENOMIC DNA]</scope>
    <source>
        <strain evidence="11">CBS 9802 / IAM 14324 / JCM 22182 / KY 12970</strain>
    </source>
</reference>